<feature type="compositionally biased region" description="Low complexity" evidence="1">
    <location>
        <begin position="376"/>
        <end position="387"/>
    </location>
</feature>
<sequence length="451" mass="48666">MVLKRLLRLHNPLHIAAAHVRHSVFSAQQAQARDGLVEPNAYMMEIVAELFVGLGAGCQILQRQACAHLQVFSGVSAPGPGARWAAGPMRGCIVSADGAALQRTGFSFPSDLPNNTSPAWASGMRLKAAGLRQHCRDAVATGSAGCFASLAFAGSGGATTPISATAHSEHRSCGSAGGWEPQQQQQQQQQEGSLKQQQQQALVVQQGSDGQQRRRDGWDQLRDMSGTWIRNRESSDSMEHAMNLMRLNGIVRQAVKMVRGVRIDVDPNNFTFTVFSVISWFKVKEMYPLSGEERNYRRRDLRRGGALGHVEPYGQDVRVQLRWSDPLGGTGRDHFRLVSEDELHIESVIEVGGQTARYLTIYDRKKPDHRHRRRNGSSGQQQGQDEGQGQDHGGRDAHYLASVTSELGDDGAGSEQGGGGHRDSHPQGSGSGSVSSTNSGSGGGCGGGSKR</sequence>
<reference evidence="2 3" key="1">
    <citation type="journal article" date="2023" name="Commun. Biol.">
        <title>Reorganization of the ancestral sex-determining regions during the evolution of trioecy in Pleodorina starrii.</title>
        <authorList>
            <person name="Takahashi K."/>
            <person name="Suzuki S."/>
            <person name="Kawai-Toyooka H."/>
            <person name="Yamamoto K."/>
            <person name="Hamaji T."/>
            <person name="Ootsuki R."/>
            <person name="Yamaguchi H."/>
            <person name="Kawachi M."/>
            <person name="Higashiyama T."/>
            <person name="Nozaki H."/>
        </authorList>
    </citation>
    <scope>NUCLEOTIDE SEQUENCE [LARGE SCALE GENOMIC DNA]</scope>
    <source>
        <strain evidence="2 3">NIES-4479</strain>
    </source>
</reference>
<proteinExistence type="predicted"/>
<feature type="compositionally biased region" description="Gly residues" evidence="1">
    <location>
        <begin position="440"/>
        <end position="451"/>
    </location>
</feature>
<evidence type="ECO:0000256" key="1">
    <source>
        <dbReference type="SAM" id="MobiDB-lite"/>
    </source>
</evidence>
<feature type="region of interest" description="Disordered" evidence="1">
    <location>
        <begin position="162"/>
        <end position="219"/>
    </location>
</feature>
<gene>
    <name evidence="2" type="primary">PLEST007889</name>
    <name evidence="2" type="ORF">PLESTB_001667500</name>
</gene>
<organism evidence="2 3">
    <name type="scientific">Pleodorina starrii</name>
    <dbReference type="NCBI Taxonomy" id="330485"/>
    <lineage>
        <taxon>Eukaryota</taxon>
        <taxon>Viridiplantae</taxon>
        <taxon>Chlorophyta</taxon>
        <taxon>core chlorophytes</taxon>
        <taxon>Chlorophyceae</taxon>
        <taxon>CS clade</taxon>
        <taxon>Chlamydomonadales</taxon>
        <taxon>Volvocaceae</taxon>
        <taxon>Pleodorina</taxon>
    </lineage>
</organism>
<keyword evidence="3" id="KW-1185">Reference proteome</keyword>
<feature type="compositionally biased region" description="Low complexity" evidence="1">
    <location>
        <begin position="182"/>
        <end position="210"/>
    </location>
</feature>
<feature type="compositionally biased region" description="Gly residues" evidence="1">
    <location>
        <begin position="410"/>
        <end position="419"/>
    </location>
</feature>
<evidence type="ECO:0000313" key="3">
    <source>
        <dbReference type="Proteomes" id="UP001165080"/>
    </source>
</evidence>
<feature type="region of interest" description="Disordered" evidence="1">
    <location>
        <begin position="360"/>
        <end position="451"/>
    </location>
</feature>
<accession>A0A9W6BYT5</accession>
<name>A0A9W6BYT5_9CHLO</name>
<protein>
    <submittedName>
        <fullName evidence="2">Uncharacterized protein</fullName>
    </submittedName>
</protein>
<dbReference type="AlphaFoldDB" id="A0A9W6BYT5"/>
<comment type="caution">
    <text evidence="2">The sequence shown here is derived from an EMBL/GenBank/DDBJ whole genome shotgun (WGS) entry which is preliminary data.</text>
</comment>
<dbReference type="EMBL" id="BRXU01000038">
    <property type="protein sequence ID" value="GLC60758.1"/>
    <property type="molecule type" value="Genomic_DNA"/>
</dbReference>
<dbReference type="Proteomes" id="UP001165080">
    <property type="component" value="Unassembled WGS sequence"/>
</dbReference>
<evidence type="ECO:0000313" key="2">
    <source>
        <dbReference type="EMBL" id="GLC60758.1"/>
    </source>
</evidence>